<feature type="compositionally biased region" description="Acidic residues" evidence="1">
    <location>
        <begin position="1"/>
        <end position="12"/>
    </location>
</feature>
<sequence>MEPLSLDDDTNNDADVTPQNSPSSFSLEASGSRAPTLSNGSTTAEAEIIQDIITQDESSATNRRNVNRRPKKSFPQHRALQSAFETEMRLGNKKEHETSEEEHFFQNLVQSFNR</sequence>
<gene>
    <name evidence="2" type="ORF">PoB_002309000</name>
</gene>
<protein>
    <submittedName>
        <fullName evidence="2">Uncharacterized protein</fullName>
    </submittedName>
</protein>
<accession>A0AAV3ZN78</accession>
<proteinExistence type="predicted"/>
<feature type="compositionally biased region" description="Basic residues" evidence="1">
    <location>
        <begin position="65"/>
        <end position="75"/>
    </location>
</feature>
<evidence type="ECO:0000313" key="3">
    <source>
        <dbReference type="Proteomes" id="UP000735302"/>
    </source>
</evidence>
<dbReference type="AlphaFoldDB" id="A0AAV3ZN78"/>
<dbReference type="EMBL" id="BLXT01002683">
    <property type="protein sequence ID" value="GFN96584.1"/>
    <property type="molecule type" value="Genomic_DNA"/>
</dbReference>
<keyword evidence="3" id="KW-1185">Reference proteome</keyword>
<reference evidence="2 3" key="1">
    <citation type="journal article" date="2021" name="Elife">
        <title>Chloroplast acquisition without the gene transfer in kleptoplastic sea slugs, Plakobranchus ocellatus.</title>
        <authorList>
            <person name="Maeda T."/>
            <person name="Takahashi S."/>
            <person name="Yoshida T."/>
            <person name="Shimamura S."/>
            <person name="Takaki Y."/>
            <person name="Nagai Y."/>
            <person name="Toyoda A."/>
            <person name="Suzuki Y."/>
            <person name="Arimoto A."/>
            <person name="Ishii H."/>
            <person name="Satoh N."/>
            <person name="Nishiyama T."/>
            <person name="Hasebe M."/>
            <person name="Maruyama T."/>
            <person name="Minagawa J."/>
            <person name="Obokata J."/>
            <person name="Shigenobu S."/>
        </authorList>
    </citation>
    <scope>NUCLEOTIDE SEQUENCE [LARGE SCALE GENOMIC DNA]</scope>
</reference>
<dbReference type="Proteomes" id="UP000735302">
    <property type="component" value="Unassembled WGS sequence"/>
</dbReference>
<evidence type="ECO:0000313" key="2">
    <source>
        <dbReference type="EMBL" id="GFN96584.1"/>
    </source>
</evidence>
<organism evidence="2 3">
    <name type="scientific">Plakobranchus ocellatus</name>
    <dbReference type="NCBI Taxonomy" id="259542"/>
    <lineage>
        <taxon>Eukaryota</taxon>
        <taxon>Metazoa</taxon>
        <taxon>Spiralia</taxon>
        <taxon>Lophotrochozoa</taxon>
        <taxon>Mollusca</taxon>
        <taxon>Gastropoda</taxon>
        <taxon>Heterobranchia</taxon>
        <taxon>Euthyneura</taxon>
        <taxon>Panpulmonata</taxon>
        <taxon>Sacoglossa</taxon>
        <taxon>Placobranchoidea</taxon>
        <taxon>Plakobranchidae</taxon>
        <taxon>Plakobranchus</taxon>
    </lineage>
</organism>
<feature type="compositionally biased region" description="Basic and acidic residues" evidence="1">
    <location>
        <begin position="86"/>
        <end position="104"/>
    </location>
</feature>
<name>A0AAV3ZN78_9GAST</name>
<feature type="compositionally biased region" description="Polar residues" evidence="1">
    <location>
        <begin position="13"/>
        <end position="44"/>
    </location>
</feature>
<comment type="caution">
    <text evidence="2">The sequence shown here is derived from an EMBL/GenBank/DDBJ whole genome shotgun (WGS) entry which is preliminary data.</text>
</comment>
<feature type="region of interest" description="Disordered" evidence="1">
    <location>
        <begin position="1"/>
        <end position="114"/>
    </location>
</feature>
<evidence type="ECO:0000256" key="1">
    <source>
        <dbReference type="SAM" id="MobiDB-lite"/>
    </source>
</evidence>
<feature type="compositionally biased region" description="Polar residues" evidence="1">
    <location>
        <begin position="52"/>
        <end position="64"/>
    </location>
</feature>